<evidence type="ECO:0000313" key="2">
    <source>
        <dbReference type="Proteomes" id="UP000821837"/>
    </source>
</evidence>
<keyword evidence="2" id="KW-1185">Reference proteome</keyword>
<dbReference type="Proteomes" id="UP000821837">
    <property type="component" value="Chromosome 6"/>
</dbReference>
<dbReference type="EMBL" id="JABSTV010001252">
    <property type="protein sequence ID" value="KAH7946592.1"/>
    <property type="molecule type" value="Genomic_DNA"/>
</dbReference>
<gene>
    <name evidence="1" type="ORF">HPB52_001836</name>
</gene>
<proteinExistence type="predicted"/>
<comment type="caution">
    <text evidence="1">The sequence shown here is derived from an EMBL/GenBank/DDBJ whole genome shotgun (WGS) entry which is preliminary data.</text>
</comment>
<dbReference type="VEuPathDB" id="VectorBase:RSAN_033463"/>
<organism evidence="1 2">
    <name type="scientific">Rhipicephalus sanguineus</name>
    <name type="common">Brown dog tick</name>
    <name type="synonym">Ixodes sanguineus</name>
    <dbReference type="NCBI Taxonomy" id="34632"/>
    <lineage>
        <taxon>Eukaryota</taxon>
        <taxon>Metazoa</taxon>
        <taxon>Ecdysozoa</taxon>
        <taxon>Arthropoda</taxon>
        <taxon>Chelicerata</taxon>
        <taxon>Arachnida</taxon>
        <taxon>Acari</taxon>
        <taxon>Parasitiformes</taxon>
        <taxon>Ixodida</taxon>
        <taxon>Ixodoidea</taxon>
        <taxon>Ixodidae</taxon>
        <taxon>Rhipicephalinae</taxon>
        <taxon>Rhipicephalus</taxon>
        <taxon>Rhipicephalus</taxon>
    </lineage>
</organism>
<name>A0A9D4STF2_RHISA</name>
<protein>
    <submittedName>
        <fullName evidence="1">Uncharacterized protein</fullName>
    </submittedName>
</protein>
<reference evidence="1" key="2">
    <citation type="submission" date="2021-09" db="EMBL/GenBank/DDBJ databases">
        <authorList>
            <person name="Jia N."/>
            <person name="Wang J."/>
            <person name="Shi W."/>
            <person name="Du L."/>
            <person name="Sun Y."/>
            <person name="Zhan W."/>
            <person name="Jiang J."/>
            <person name="Wang Q."/>
            <person name="Zhang B."/>
            <person name="Ji P."/>
            <person name="Sakyi L.B."/>
            <person name="Cui X."/>
            <person name="Yuan T."/>
            <person name="Jiang B."/>
            <person name="Yang W."/>
            <person name="Lam T.T.-Y."/>
            <person name="Chang Q."/>
            <person name="Ding S."/>
            <person name="Wang X."/>
            <person name="Zhu J."/>
            <person name="Ruan X."/>
            <person name="Zhao L."/>
            <person name="Wei J."/>
            <person name="Que T."/>
            <person name="Du C."/>
            <person name="Cheng J."/>
            <person name="Dai P."/>
            <person name="Han X."/>
            <person name="Huang E."/>
            <person name="Gao Y."/>
            <person name="Liu J."/>
            <person name="Shao H."/>
            <person name="Ye R."/>
            <person name="Li L."/>
            <person name="Wei W."/>
            <person name="Wang X."/>
            <person name="Wang C."/>
            <person name="Huo Q."/>
            <person name="Li W."/>
            <person name="Guo W."/>
            <person name="Chen H."/>
            <person name="Chen S."/>
            <person name="Zhou L."/>
            <person name="Zhou L."/>
            <person name="Ni X."/>
            <person name="Tian J."/>
            <person name="Zhou Y."/>
            <person name="Sheng Y."/>
            <person name="Liu T."/>
            <person name="Pan Y."/>
            <person name="Xia L."/>
            <person name="Li J."/>
            <person name="Zhao F."/>
            <person name="Cao W."/>
        </authorList>
    </citation>
    <scope>NUCLEOTIDE SEQUENCE</scope>
    <source>
        <strain evidence="1">Rsan-2018</strain>
        <tissue evidence="1">Larvae</tissue>
    </source>
</reference>
<reference evidence="1" key="1">
    <citation type="journal article" date="2020" name="Cell">
        <title>Large-Scale Comparative Analyses of Tick Genomes Elucidate Their Genetic Diversity and Vector Capacities.</title>
        <authorList>
            <consortium name="Tick Genome and Microbiome Consortium (TIGMIC)"/>
            <person name="Jia N."/>
            <person name="Wang J."/>
            <person name="Shi W."/>
            <person name="Du L."/>
            <person name="Sun Y."/>
            <person name="Zhan W."/>
            <person name="Jiang J.F."/>
            <person name="Wang Q."/>
            <person name="Zhang B."/>
            <person name="Ji P."/>
            <person name="Bell-Sakyi L."/>
            <person name="Cui X.M."/>
            <person name="Yuan T.T."/>
            <person name="Jiang B.G."/>
            <person name="Yang W.F."/>
            <person name="Lam T.T."/>
            <person name="Chang Q.C."/>
            <person name="Ding S.J."/>
            <person name="Wang X.J."/>
            <person name="Zhu J.G."/>
            <person name="Ruan X.D."/>
            <person name="Zhao L."/>
            <person name="Wei J.T."/>
            <person name="Ye R.Z."/>
            <person name="Que T.C."/>
            <person name="Du C.H."/>
            <person name="Zhou Y.H."/>
            <person name="Cheng J.X."/>
            <person name="Dai P.F."/>
            <person name="Guo W.B."/>
            <person name="Han X.H."/>
            <person name="Huang E.J."/>
            <person name="Li L.F."/>
            <person name="Wei W."/>
            <person name="Gao Y.C."/>
            <person name="Liu J.Z."/>
            <person name="Shao H.Z."/>
            <person name="Wang X."/>
            <person name="Wang C.C."/>
            <person name="Yang T.C."/>
            <person name="Huo Q.B."/>
            <person name="Li W."/>
            <person name="Chen H.Y."/>
            <person name="Chen S.E."/>
            <person name="Zhou L.G."/>
            <person name="Ni X.B."/>
            <person name="Tian J.H."/>
            <person name="Sheng Y."/>
            <person name="Liu T."/>
            <person name="Pan Y.S."/>
            <person name="Xia L.Y."/>
            <person name="Li J."/>
            <person name="Zhao F."/>
            <person name="Cao W.C."/>
        </authorList>
    </citation>
    <scope>NUCLEOTIDE SEQUENCE</scope>
    <source>
        <strain evidence="1">Rsan-2018</strain>
    </source>
</reference>
<sequence length="112" mass="12846">MTELPPPEPLRFEDNVAENWIRFKQRVELYFTATESSEPGKQRSPAQKAAILLHLAGQEAIDVHNTFDLTGEEKQDYDKLVQAFEAYCDKEGKESRMEYQLHAMRCGKGKVA</sequence>
<dbReference type="AlphaFoldDB" id="A0A9D4STF2"/>
<accession>A0A9D4STF2</accession>
<evidence type="ECO:0000313" key="1">
    <source>
        <dbReference type="EMBL" id="KAH7946592.1"/>
    </source>
</evidence>